<dbReference type="EMBL" id="BAAASK010000029">
    <property type="protein sequence ID" value="GAA2699359.1"/>
    <property type="molecule type" value="Genomic_DNA"/>
</dbReference>
<feature type="region of interest" description="Disordered" evidence="1">
    <location>
        <begin position="1"/>
        <end position="51"/>
    </location>
</feature>
<feature type="compositionally biased region" description="Basic residues" evidence="1">
    <location>
        <begin position="28"/>
        <end position="37"/>
    </location>
</feature>
<dbReference type="Proteomes" id="UP001499989">
    <property type="component" value="Unassembled WGS sequence"/>
</dbReference>
<comment type="caution">
    <text evidence="2">The sequence shown here is derived from an EMBL/GenBank/DDBJ whole genome shotgun (WGS) entry which is preliminary data.</text>
</comment>
<accession>A0ABN3TDX7</accession>
<evidence type="ECO:0000256" key="1">
    <source>
        <dbReference type="SAM" id="MobiDB-lite"/>
    </source>
</evidence>
<keyword evidence="3" id="KW-1185">Reference proteome</keyword>
<sequence length="68" mass="7391">MRWGSWLAIEETCTPTPEPRSTIPGTRARSRLTKPPKHGTTIYTPGSMPTGTVSVVMQGDEVSHPRSA</sequence>
<feature type="compositionally biased region" description="Polar residues" evidence="1">
    <location>
        <begin position="41"/>
        <end position="51"/>
    </location>
</feature>
<proteinExistence type="predicted"/>
<reference evidence="2 3" key="1">
    <citation type="journal article" date="2019" name="Int. J. Syst. Evol. Microbiol.">
        <title>The Global Catalogue of Microorganisms (GCM) 10K type strain sequencing project: providing services to taxonomists for standard genome sequencing and annotation.</title>
        <authorList>
            <consortium name="The Broad Institute Genomics Platform"/>
            <consortium name="The Broad Institute Genome Sequencing Center for Infectious Disease"/>
            <person name="Wu L."/>
            <person name="Ma J."/>
        </authorList>
    </citation>
    <scope>NUCLEOTIDE SEQUENCE [LARGE SCALE GENOMIC DNA]</scope>
    <source>
        <strain evidence="2 3">JCM 4531</strain>
    </source>
</reference>
<name>A0ABN3TDX7_9ACTN</name>
<protein>
    <submittedName>
        <fullName evidence="2">Uncharacterized protein</fullName>
    </submittedName>
</protein>
<evidence type="ECO:0000313" key="3">
    <source>
        <dbReference type="Proteomes" id="UP001499989"/>
    </source>
</evidence>
<gene>
    <name evidence="2" type="ORF">GCM10010310_66250</name>
</gene>
<evidence type="ECO:0000313" key="2">
    <source>
        <dbReference type="EMBL" id="GAA2699359.1"/>
    </source>
</evidence>
<organism evidence="2 3">
    <name type="scientific">Streptomyces violaceolatus</name>
    <dbReference type="NCBI Taxonomy" id="67378"/>
    <lineage>
        <taxon>Bacteria</taxon>
        <taxon>Bacillati</taxon>
        <taxon>Actinomycetota</taxon>
        <taxon>Actinomycetes</taxon>
        <taxon>Kitasatosporales</taxon>
        <taxon>Streptomycetaceae</taxon>
        <taxon>Streptomyces</taxon>
        <taxon>Streptomyces violaceoruber group</taxon>
    </lineage>
</organism>